<dbReference type="InterPro" id="IPR015943">
    <property type="entry name" value="WD40/YVTN_repeat-like_dom_sf"/>
</dbReference>
<evidence type="ECO:0000256" key="2">
    <source>
        <dbReference type="SAM" id="MobiDB-lite"/>
    </source>
</evidence>
<proteinExistence type="inferred from homology"/>
<dbReference type="PANTHER" id="PTHR12616:SF8">
    <property type="entry name" value="VACUOLAR PROTEIN SORTING-ASSOCIATED PROTEIN 8 HOMOLOG"/>
    <property type="match status" value="1"/>
</dbReference>
<feature type="compositionally biased region" description="Low complexity" evidence="2">
    <location>
        <begin position="25"/>
        <end position="41"/>
    </location>
</feature>
<evidence type="ECO:0000259" key="3">
    <source>
        <dbReference type="Pfam" id="PF12816"/>
    </source>
</evidence>
<dbReference type="Proteomes" id="UP001219933">
    <property type="component" value="Chromosome 2"/>
</dbReference>
<dbReference type="PANTHER" id="PTHR12616">
    <property type="entry name" value="VACUOLAR PROTEIN SORTING VPS41"/>
    <property type="match status" value="1"/>
</dbReference>
<protein>
    <recommendedName>
        <fullName evidence="3">Vacuolar protein sorting-associated protein 8 central domain-containing protein</fullName>
    </recommendedName>
</protein>
<dbReference type="EMBL" id="CP119878">
    <property type="protein sequence ID" value="WFD34712.1"/>
    <property type="molecule type" value="Genomic_DNA"/>
</dbReference>
<feature type="region of interest" description="Disordered" evidence="2">
    <location>
        <begin position="54"/>
        <end position="75"/>
    </location>
</feature>
<evidence type="ECO:0000256" key="1">
    <source>
        <dbReference type="ARBA" id="ARBA00009422"/>
    </source>
</evidence>
<dbReference type="Pfam" id="PF23410">
    <property type="entry name" value="Beta-prop_VPS8"/>
    <property type="match status" value="1"/>
</dbReference>
<reference evidence="4" key="1">
    <citation type="submission" date="2023-03" db="EMBL/GenBank/DDBJ databases">
        <title>Mating type loci evolution in Malassezia.</title>
        <authorList>
            <person name="Coelho M.A."/>
        </authorList>
    </citation>
    <scope>NUCLEOTIDE SEQUENCE</scope>
    <source>
        <strain evidence="4">CBS 11721</strain>
    </source>
</reference>
<dbReference type="Gene3D" id="2.130.10.10">
    <property type="entry name" value="YVTN repeat-like/Quinoprotein amine dehydrogenase"/>
    <property type="match status" value="1"/>
</dbReference>
<sequence>MASSVSLGIPEPAFGDTKTPNGIPRDSFSTTRTRSSARGGRRYSIASGVSGRRVSMADVSDAQPATEAGTSRAASFHDSSLPIARPFLEMHVLRHLSDQAVTETGESMVRLHISSGLILVGMSQGTTLVFDLAQRFRCACRPPESYGEVSALALSHDGSCAGVGYQEGHIVLFDLLESGVITRHVTPVSHEQVISGRCEGHLAGARITKVQFVGSRRTAIVTADSNGLCFYHSLGRMLGFPSNDTHLLAGDYETVTSLLDVAALLPGLAHRADEHLFVALLVDRRIQLVGIAPSPRTWYTSEPGAGDTGALAWFPTTSTSTPMLAAALGRALRIIHLRTARVRRPDDEPSPAVVLHIETLEPAPEPIVRLQWVHQDLLLVITACSWLLYDFAAKAYTEWQPHDPEISGSDPADLYIWRSRGFCVANSNLYVGRFVPWDDRLKKLAAAGEYSHALELCAGLYVGAGIGSAIGLPPAGEERQKVIAERLGELQVAACRHVFRTGGDTKLLAHALVASVAAAGTDELTNEWYDLFEHHGAEDILVAAMEEYILRGALRRPPPAAMQRLLDYCAREHQYARLESLVLHVELTSLDLEQTLHLCGEHHLWGALIHVYNEALHDYVTPISALLRGALLARTPTDTWTPSAELADAYSLFSYLGAVLQGKAYPSLDAVPRERAEFAAAAVGQVLYARSPNVELLDGEYPLLVLSLKLDASALLEVLDEAFECDLFSDDDGNPQLPSRAQVIDALLDVRRVGDISAQDAAFVAVFVARNAPKFPQFVKLATQDVEALFEALCTFDGHEPRAADREYALECLLSAYSVPSAANLVAALEKSQFWHVLETVLRRARDWDSLLAMYMQGHTIGPAPGQLYERGLAALGAGARPAVLLEHVTEVPDGYLGDLALLADRRVDHAAMIDVLDSHRQFIYLRALFSRAPPMEFFHAWISLVAVHAPAQLIQLADIRGADLEHVRASAEAHGVYDALVWACNRLGRPAEGLQVLGSFAAQQGAALSVLAAANEHASGGALECALERTRSHVEAFGTALRVALGVAAQEKDVHEHWYLVLRALLEFFGSLGGGTGVVYDAARSGGHELLETTLATMAAAPSDALAFSTLLERLLNASTNTFARAAVRAVVDGMLDAQRLCSDVLALGVQLGEADVARLFRELARVRALGVLVPSGQRVCHKCGLTLGPERAAAPNGTLWHQSCIDNM</sequence>
<dbReference type="SUPFAM" id="SSF50978">
    <property type="entry name" value="WD40 repeat-like"/>
    <property type="match status" value="1"/>
</dbReference>
<gene>
    <name evidence="4" type="ORF">MCUN1_001556</name>
</gene>
<dbReference type="InterPro" id="IPR036322">
    <property type="entry name" value="WD40_repeat_dom_sf"/>
</dbReference>
<dbReference type="InterPro" id="IPR045111">
    <property type="entry name" value="Vps41/Vps8"/>
</dbReference>
<evidence type="ECO:0000313" key="4">
    <source>
        <dbReference type="EMBL" id="WFD34712.1"/>
    </source>
</evidence>
<evidence type="ECO:0000313" key="5">
    <source>
        <dbReference type="Proteomes" id="UP001219933"/>
    </source>
</evidence>
<comment type="similarity">
    <text evidence="1">Belongs to the VPS8 family.</text>
</comment>
<keyword evidence="5" id="KW-1185">Reference proteome</keyword>
<feature type="region of interest" description="Disordered" evidence="2">
    <location>
        <begin position="1"/>
        <end position="41"/>
    </location>
</feature>
<name>A0AAF0EU96_9BASI</name>
<dbReference type="GO" id="GO:0006623">
    <property type="term" value="P:protein targeting to vacuole"/>
    <property type="evidence" value="ECO:0007669"/>
    <property type="project" value="InterPro"/>
</dbReference>
<feature type="domain" description="Vacuolar protein sorting-associated protein 8 central" evidence="3">
    <location>
        <begin position="542"/>
        <end position="723"/>
    </location>
</feature>
<dbReference type="Pfam" id="PF12816">
    <property type="entry name" value="TPR_Vps8"/>
    <property type="match status" value="1"/>
</dbReference>
<dbReference type="AlphaFoldDB" id="A0AAF0EU96"/>
<dbReference type="GO" id="GO:0005770">
    <property type="term" value="C:late endosome"/>
    <property type="evidence" value="ECO:0007669"/>
    <property type="project" value="TreeGrafter"/>
</dbReference>
<dbReference type="GO" id="GO:0034058">
    <property type="term" value="P:endosomal vesicle fusion"/>
    <property type="evidence" value="ECO:0007669"/>
    <property type="project" value="TreeGrafter"/>
</dbReference>
<organism evidence="4 5">
    <name type="scientific">Malassezia cuniculi</name>
    <dbReference type="NCBI Taxonomy" id="948313"/>
    <lineage>
        <taxon>Eukaryota</taxon>
        <taxon>Fungi</taxon>
        <taxon>Dikarya</taxon>
        <taxon>Basidiomycota</taxon>
        <taxon>Ustilaginomycotina</taxon>
        <taxon>Malasseziomycetes</taxon>
        <taxon>Malasseziales</taxon>
        <taxon>Malasseziaceae</taxon>
        <taxon>Malassezia</taxon>
    </lineage>
</organism>
<accession>A0AAF0EU96</accession>
<dbReference type="GO" id="GO:0030897">
    <property type="term" value="C:HOPS complex"/>
    <property type="evidence" value="ECO:0007669"/>
    <property type="project" value="TreeGrafter"/>
</dbReference>
<dbReference type="InterPro" id="IPR025941">
    <property type="entry name" value="Vps8_central_dom"/>
</dbReference>